<dbReference type="GO" id="GO:0009414">
    <property type="term" value="P:response to water deprivation"/>
    <property type="evidence" value="ECO:0007669"/>
    <property type="project" value="TreeGrafter"/>
</dbReference>
<dbReference type="GO" id="GO:0005544">
    <property type="term" value="F:calcium-dependent phospholipid binding"/>
    <property type="evidence" value="ECO:0007669"/>
    <property type="project" value="InterPro"/>
</dbReference>
<dbReference type="EMBL" id="BAABME010021776">
    <property type="protein sequence ID" value="GAA0164176.1"/>
    <property type="molecule type" value="Genomic_DNA"/>
</dbReference>
<dbReference type="PANTHER" id="PTHR10502">
    <property type="entry name" value="ANNEXIN"/>
    <property type="match status" value="1"/>
</dbReference>
<dbReference type="AlphaFoldDB" id="A0AAV3QLP4"/>
<evidence type="ECO:0000256" key="1">
    <source>
        <dbReference type="ARBA" id="ARBA00022737"/>
    </source>
</evidence>
<keyword evidence="1" id="KW-0677">Repeat</keyword>
<dbReference type="FunFam" id="1.10.220.10:FF:000008">
    <property type="entry name" value="Annexin"/>
    <property type="match status" value="1"/>
</dbReference>
<dbReference type="GO" id="GO:0001786">
    <property type="term" value="F:phosphatidylserine binding"/>
    <property type="evidence" value="ECO:0007669"/>
    <property type="project" value="TreeGrafter"/>
</dbReference>
<dbReference type="SUPFAM" id="SSF47874">
    <property type="entry name" value="Annexin"/>
    <property type="match status" value="1"/>
</dbReference>
<evidence type="ECO:0000313" key="4">
    <source>
        <dbReference type="Proteomes" id="UP001454036"/>
    </source>
</evidence>
<gene>
    <name evidence="3" type="ORF">LIER_39734</name>
</gene>
<dbReference type="PANTHER" id="PTHR10502:SF193">
    <property type="entry name" value="ANNEXIN D8"/>
    <property type="match status" value="1"/>
</dbReference>
<organism evidence="3 4">
    <name type="scientific">Lithospermum erythrorhizon</name>
    <name type="common">Purple gromwell</name>
    <name type="synonym">Lithospermum officinale var. erythrorhizon</name>
    <dbReference type="NCBI Taxonomy" id="34254"/>
    <lineage>
        <taxon>Eukaryota</taxon>
        <taxon>Viridiplantae</taxon>
        <taxon>Streptophyta</taxon>
        <taxon>Embryophyta</taxon>
        <taxon>Tracheophyta</taxon>
        <taxon>Spermatophyta</taxon>
        <taxon>Magnoliopsida</taxon>
        <taxon>eudicotyledons</taxon>
        <taxon>Gunneridae</taxon>
        <taxon>Pentapetalae</taxon>
        <taxon>asterids</taxon>
        <taxon>lamiids</taxon>
        <taxon>Boraginales</taxon>
        <taxon>Boraginaceae</taxon>
        <taxon>Boraginoideae</taxon>
        <taxon>Lithospermeae</taxon>
        <taxon>Lithospermum</taxon>
    </lineage>
</organism>
<dbReference type="Pfam" id="PF00191">
    <property type="entry name" value="Annexin"/>
    <property type="match status" value="2"/>
</dbReference>
<dbReference type="Gene3D" id="1.10.220.10">
    <property type="entry name" value="Annexin"/>
    <property type="match status" value="2"/>
</dbReference>
<keyword evidence="2" id="KW-0041">Annexin</keyword>
<dbReference type="Proteomes" id="UP001454036">
    <property type="component" value="Unassembled WGS sequence"/>
</dbReference>
<reference evidence="3 4" key="1">
    <citation type="submission" date="2024-01" db="EMBL/GenBank/DDBJ databases">
        <title>The complete chloroplast genome sequence of Lithospermum erythrorhizon: insights into the phylogenetic relationship among Boraginaceae species and the maternal lineages of purple gromwells.</title>
        <authorList>
            <person name="Okada T."/>
            <person name="Watanabe K."/>
        </authorList>
    </citation>
    <scope>NUCLEOTIDE SEQUENCE [LARGE SCALE GENOMIC DNA]</scope>
</reference>
<proteinExistence type="predicted"/>
<dbReference type="GO" id="GO:0005509">
    <property type="term" value="F:calcium ion binding"/>
    <property type="evidence" value="ECO:0007669"/>
    <property type="project" value="InterPro"/>
</dbReference>
<dbReference type="GO" id="GO:0005737">
    <property type="term" value="C:cytoplasm"/>
    <property type="evidence" value="ECO:0007669"/>
    <property type="project" value="TreeGrafter"/>
</dbReference>
<sequence length="166" mass="19174">MATIICPENSSPVADAEALRKACEGWGTNEKTIINILGHRNAIQRKLIREAYEQQYQEDLVRRLEKELSGHFEGAVYRWILEPADRDAVLLNVCIRKASRPDYNVIIEMACIQSPEQFLAIKRAYHLRYKHSLEEDLGQQTSGHMRKAITFSLCLIRSTYIQQLNK</sequence>
<dbReference type="PROSITE" id="PS51897">
    <property type="entry name" value="ANNEXIN_2"/>
    <property type="match status" value="1"/>
</dbReference>
<accession>A0AAV3QLP4</accession>
<dbReference type="GO" id="GO:0009408">
    <property type="term" value="P:response to heat"/>
    <property type="evidence" value="ECO:0007669"/>
    <property type="project" value="TreeGrafter"/>
</dbReference>
<dbReference type="GO" id="GO:0009651">
    <property type="term" value="P:response to salt stress"/>
    <property type="evidence" value="ECO:0007669"/>
    <property type="project" value="TreeGrafter"/>
</dbReference>
<keyword evidence="4" id="KW-1185">Reference proteome</keyword>
<name>A0AAV3QLP4_LITER</name>
<dbReference type="PRINTS" id="PR00196">
    <property type="entry name" value="ANNEXIN"/>
</dbReference>
<dbReference type="InterPro" id="IPR037104">
    <property type="entry name" value="Annexin_sf"/>
</dbReference>
<dbReference type="InterPro" id="IPR001464">
    <property type="entry name" value="Annexin"/>
</dbReference>
<comment type="caution">
    <text evidence="3">The sequence shown here is derived from an EMBL/GenBank/DDBJ whole genome shotgun (WGS) entry which is preliminary data.</text>
</comment>
<dbReference type="GO" id="GO:0005886">
    <property type="term" value="C:plasma membrane"/>
    <property type="evidence" value="ECO:0007669"/>
    <property type="project" value="TreeGrafter"/>
</dbReference>
<evidence type="ECO:0000313" key="3">
    <source>
        <dbReference type="EMBL" id="GAA0164176.1"/>
    </source>
</evidence>
<dbReference type="InterPro" id="IPR018502">
    <property type="entry name" value="Annexin_repeat"/>
</dbReference>
<dbReference type="SMART" id="SM00335">
    <property type="entry name" value="ANX"/>
    <property type="match status" value="2"/>
</dbReference>
<protein>
    <submittedName>
        <fullName evidence="3">Calcium-binding protein</fullName>
    </submittedName>
</protein>
<evidence type="ECO:0000256" key="2">
    <source>
        <dbReference type="ARBA" id="ARBA00023216"/>
    </source>
</evidence>
<dbReference type="GO" id="GO:0009409">
    <property type="term" value="P:response to cold"/>
    <property type="evidence" value="ECO:0007669"/>
    <property type="project" value="TreeGrafter"/>
</dbReference>